<evidence type="ECO:0000256" key="3">
    <source>
        <dbReference type="ARBA" id="ARBA00022898"/>
    </source>
</evidence>
<evidence type="ECO:0000313" key="7">
    <source>
        <dbReference type="Proteomes" id="UP001530400"/>
    </source>
</evidence>
<organism evidence="6 7">
    <name type="scientific">Cyclotella atomus</name>
    <dbReference type="NCBI Taxonomy" id="382360"/>
    <lineage>
        <taxon>Eukaryota</taxon>
        <taxon>Sar</taxon>
        <taxon>Stramenopiles</taxon>
        <taxon>Ochrophyta</taxon>
        <taxon>Bacillariophyta</taxon>
        <taxon>Coscinodiscophyceae</taxon>
        <taxon>Thalassiosirophycidae</taxon>
        <taxon>Stephanodiscales</taxon>
        <taxon>Stephanodiscaceae</taxon>
        <taxon>Cyclotella</taxon>
    </lineage>
</organism>
<dbReference type="GO" id="GO:0006534">
    <property type="term" value="P:cysteine metabolic process"/>
    <property type="evidence" value="ECO:0007669"/>
    <property type="project" value="UniProtKB-ARBA"/>
</dbReference>
<dbReference type="CDD" id="cd01561">
    <property type="entry name" value="CBS_like"/>
    <property type="match status" value="1"/>
</dbReference>
<dbReference type="InterPro" id="IPR036052">
    <property type="entry name" value="TrpB-like_PALP_sf"/>
</dbReference>
<dbReference type="FunFam" id="3.40.50.1100:FF:000003">
    <property type="entry name" value="Cystathionine beta-synthase"/>
    <property type="match status" value="1"/>
</dbReference>
<dbReference type="SUPFAM" id="SSF53686">
    <property type="entry name" value="Tryptophan synthase beta subunit-like PLP-dependent enzymes"/>
    <property type="match status" value="1"/>
</dbReference>
<dbReference type="Pfam" id="PF00291">
    <property type="entry name" value="PALP"/>
    <property type="match status" value="1"/>
</dbReference>
<dbReference type="InterPro" id="IPR001926">
    <property type="entry name" value="TrpB-like_PALP"/>
</dbReference>
<dbReference type="Gene3D" id="1.10.10.2360">
    <property type="match status" value="2"/>
</dbReference>
<evidence type="ECO:0000256" key="1">
    <source>
        <dbReference type="ARBA" id="ARBA00001933"/>
    </source>
</evidence>
<comment type="caution">
    <text evidence="6">The sequence shown here is derived from an EMBL/GenBank/DDBJ whole genome shotgun (WGS) entry which is preliminary data.</text>
</comment>
<feature type="domain" description="Tryptophan synthase beta chain-like PALP" evidence="5">
    <location>
        <begin position="963"/>
        <end position="1199"/>
    </location>
</feature>
<evidence type="ECO:0000259" key="5">
    <source>
        <dbReference type="Pfam" id="PF00291"/>
    </source>
</evidence>
<reference evidence="6 7" key="1">
    <citation type="submission" date="2024-10" db="EMBL/GenBank/DDBJ databases">
        <title>Updated reference genomes for cyclostephanoid diatoms.</title>
        <authorList>
            <person name="Roberts W.R."/>
            <person name="Alverson A.J."/>
        </authorList>
    </citation>
    <scope>NUCLEOTIDE SEQUENCE [LARGE SCALE GENOMIC DNA]</scope>
    <source>
        <strain evidence="6 7">AJA010-31</strain>
    </source>
</reference>
<feature type="compositionally biased region" description="Polar residues" evidence="4">
    <location>
        <begin position="785"/>
        <end position="795"/>
    </location>
</feature>
<feature type="region of interest" description="Disordered" evidence="4">
    <location>
        <begin position="785"/>
        <end position="806"/>
    </location>
</feature>
<dbReference type="Gene3D" id="3.40.50.1100">
    <property type="match status" value="3"/>
</dbReference>
<evidence type="ECO:0000313" key="6">
    <source>
        <dbReference type="EMBL" id="KAL3772188.1"/>
    </source>
</evidence>
<feature type="compositionally biased region" description="Polar residues" evidence="4">
    <location>
        <begin position="413"/>
        <end position="424"/>
    </location>
</feature>
<gene>
    <name evidence="6" type="ORF">ACHAWO_012126</name>
</gene>
<keyword evidence="3" id="KW-0663">Pyridoxal phosphate</keyword>
<feature type="compositionally biased region" description="Basic and acidic residues" evidence="4">
    <location>
        <begin position="796"/>
        <end position="806"/>
    </location>
</feature>
<dbReference type="EMBL" id="JALLPJ020001272">
    <property type="protein sequence ID" value="KAL3772188.1"/>
    <property type="molecule type" value="Genomic_DNA"/>
</dbReference>
<sequence>MFGDPSPSRRLYDAFAAEENAQVEQSMKNEVEENQTLMVSDSGVTGGNNLDVATDTTVSAGAVYCFCTVYQTFWFSHNELFISEKIASRAAVNITDESKGFDARVQSTVDESPSEDGEKAYNLLKSMIEEEAKERALKDASTNDDYARDSGDDISTATAGLAFADGAKNNTSSSSQYSIFGSGPPVKFDERSGSKEAWRPAFGTSIASFAPIDALAVAAALTNNAGSNKVHESSFLFGSKENQTVGSFSTLASLASVGNSACGDRAGFGLSASSSQPFGIAPVGSDQSTGIFGKVADSTSIFGSRPIDKQTLDGKSGPEVDRKTIADHGEEFDSPTTCSIDNNKNEHDQAVKHCTAWTKARRAKETAWKKTMTALNACTGENTNINADDISVAASAATTKQSNVTTAKDRVSNDNANSSANPTFDVNPATVSSAGSTSFAFKPTPKLDGTSTIMLQSITGMFPYKDVSFEGLRLADYSVNNKFNASASLGSFQSPNNGNRGSSHAAAFSFGCSTETKHNESLGNGKVPPTAPVFSFTHVSFSKDDKAAFSETGCSFRQTPASNGFLFSQSNPKQSVPAAFSQAPAPAPAFSFISSSAPVDTSLISFQPSLKQDGSTNITLHSITAMSHYEKASIEELRLADYLIGNKGSKGQQQIWRPADGRDSAANASINALAPAPFGKMFGSFGSSFKPTATATAGSFGCQETAQPSSGLCGAPAQAPFSAGLFGAPAPAPTNGGLFGFPTESSNEFTATTQVPSFGARKPWPTASGSDGSFGSPMPPKTFQFGATSDTSASYSREEPAANHTQDRYPGEIKALKERLKTAKMFEEFAKKNFFQVCKLTQSVSGQECNLEKEAKTGFLKACEEAEAAEACLNAALHKWGLGDADGEATCDGKKRAVSPVNDVENRQFKRPRLRFERGSADAMVAFLGLLGFWELLTMALCNKLQVVSSSAMGAPKFANDILECIGQTKLVRINNTEKDGRVGEVVAKLEYTNPCLSVKDRIVSQMFKDAEENGEIQPGVTTIVDITSGNTGVAWGMIAAARGYKTIQVLPEPYSVERRAMMMSMGVEVVVTKKEDGIPGALSKYNELLAKYAPNSWYPNQMKNPVNPEAHYSATGPEIWEQTGGRIDAVVAAYGTGGTISGVTRFLREKNPDLLCFTVEPMESSLLNGDKPGPHGIQGISPPFVPVNVDVSLIDEVIRCPTVQLLKPSLLLKISPRWMVRNFHFFVIGYAIVLCKNNIILSLFKGIPCGMSAGANVWAAMQIAKRPEMAGKRIVTVIPSADERYFSTPLYKDVMDAAINIELAEVDKSYGQEGLNLRNLESIKKDLEAEGKTFRPNFHVS</sequence>
<evidence type="ECO:0000256" key="2">
    <source>
        <dbReference type="ARBA" id="ARBA00007103"/>
    </source>
</evidence>
<feature type="region of interest" description="Disordered" evidence="4">
    <location>
        <begin position="757"/>
        <end position="776"/>
    </location>
</feature>
<comment type="cofactor">
    <cofactor evidence="1">
        <name>pyridoxal 5'-phosphate</name>
        <dbReference type="ChEBI" id="CHEBI:597326"/>
    </cofactor>
</comment>
<proteinExistence type="inferred from homology"/>
<protein>
    <recommendedName>
        <fullName evidence="5">Tryptophan synthase beta chain-like PALP domain-containing protein</fullName>
    </recommendedName>
</protein>
<dbReference type="GO" id="GO:0044272">
    <property type="term" value="P:sulfur compound biosynthetic process"/>
    <property type="evidence" value="ECO:0007669"/>
    <property type="project" value="UniProtKB-ARBA"/>
</dbReference>
<evidence type="ECO:0000256" key="4">
    <source>
        <dbReference type="SAM" id="MobiDB-lite"/>
    </source>
</evidence>
<dbReference type="Proteomes" id="UP001530400">
    <property type="component" value="Unassembled WGS sequence"/>
</dbReference>
<feature type="region of interest" description="Disordered" evidence="4">
    <location>
        <begin position="404"/>
        <end position="424"/>
    </location>
</feature>
<dbReference type="PANTHER" id="PTHR10314">
    <property type="entry name" value="CYSTATHIONINE BETA-SYNTHASE"/>
    <property type="match status" value="1"/>
</dbReference>
<accession>A0ABD3N7V3</accession>
<dbReference type="InterPro" id="IPR050214">
    <property type="entry name" value="Cys_Synth/Cystath_Beta-Synth"/>
</dbReference>
<dbReference type="GO" id="GO:0009069">
    <property type="term" value="P:serine family amino acid metabolic process"/>
    <property type="evidence" value="ECO:0007669"/>
    <property type="project" value="UniProtKB-ARBA"/>
</dbReference>
<comment type="similarity">
    <text evidence="2">Belongs to the cysteine synthase/cystathionine beta-synthase family.</text>
</comment>
<keyword evidence="7" id="KW-1185">Reference proteome</keyword>
<name>A0ABD3N7V3_9STRA</name>